<sequence length="60" mass="6653">EASGYRATTEIASLVMTGFTEYSPFKAVNYLRGDNIEDLLALQFLFCELQNEGKGSSRSL</sequence>
<organism evidence="1">
    <name type="scientific">marine sediment metagenome</name>
    <dbReference type="NCBI Taxonomy" id="412755"/>
    <lineage>
        <taxon>unclassified sequences</taxon>
        <taxon>metagenomes</taxon>
        <taxon>ecological metagenomes</taxon>
    </lineage>
</organism>
<dbReference type="AlphaFoldDB" id="X1CZG2"/>
<comment type="caution">
    <text evidence="1">The sequence shown here is derived from an EMBL/GenBank/DDBJ whole genome shotgun (WGS) entry which is preliminary data.</text>
</comment>
<feature type="non-terminal residue" evidence="1">
    <location>
        <position position="1"/>
    </location>
</feature>
<dbReference type="EMBL" id="BART01026554">
    <property type="protein sequence ID" value="GAG98277.1"/>
    <property type="molecule type" value="Genomic_DNA"/>
</dbReference>
<accession>X1CZG2</accession>
<protein>
    <submittedName>
        <fullName evidence="1">Uncharacterized protein</fullName>
    </submittedName>
</protein>
<gene>
    <name evidence="1" type="ORF">S01H4_47325</name>
</gene>
<reference evidence="1" key="1">
    <citation type="journal article" date="2014" name="Front. Microbiol.">
        <title>High frequency of phylogenetically diverse reductive dehalogenase-homologous genes in deep subseafloor sedimentary metagenomes.</title>
        <authorList>
            <person name="Kawai M."/>
            <person name="Futagami T."/>
            <person name="Toyoda A."/>
            <person name="Takaki Y."/>
            <person name="Nishi S."/>
            <person name="Hori S."/>
            <person name="Arai W."/>
            <person name="Tsubouchi T."/>
            <person name="Morono Y."/>
            <person name="Uchiyama I."/>
            <person name="Ito T."/>
            <person name="Fujiyama A."/>
            <person name="Inagaki F."/>
            <person name="Takami H."/>
        </authorList>
    </citation>
    <scope>NUCLEOTIDE SEQUENCE</scope>
    <source>
        <strain evidence="1">Expedition CK06-06</strain>
    </source>
</reference>
<name>X1CZG2_9ZZZZ</name>
<proteinExistence type="predicted"/>
<evidence type="ECO:0000313" key="1">
    <source>
        <dbReference type="EMBL" id="GAG98277.1"/>
    </source>
</evidence>